<keyword evidence="4" id="KW-1133">Transmembrane helix</keyword>
<feature type="transmembrane region" description="Helical" evidence="4">
    <location>
        <begin position="316"/>
        <end position="334"/>
    </location>
</feature>
<dbReference type="PANTHER" id="PTHR43702">
    <property type="entry name" value="L-FUCOSE-PROTON SYMPORTER"/>
    <property type="match status" value="1"/>
</dbReference>
<proteinExistence type="predicted"/>
<sequence length="487" mass="53102">MAIFKRMNLKQGNTARTNAAELTLRQSIYPLCLVTILFFLWASGFSYGLLDTLNKHFQDILGIDRARSAGLQAAYFGAYPLASLGHANWILRHYGFKLVFIWGLCLYGIGSLVAWPCLLYKSFGGFCAAIFIIGNGLGSLETAANPYITICGPPRYSEMRINISQAFNGIGTVVAPVLGSYVFFKNTGNDENALQNVQWVYLAIAIFVFILAVVFYFSPIPEITDADMEFQASESHANTDSQPFWKQYRLFHAAFAQFCYTGAQVAIAGYFINYVSENRANTTTSLASQFLAGAQGAFAMGRFIGSGIMKFVRPRWVFLVYLGLCIVFIAPSITHRGNTGLAMLYLTLFFESICFPTIVALGMRGLGKHSKRGSGWIVGGVCGGAVVPPILGAVADIYDNTAPAMSVPLAFFIAAWTYAICVNFVPAYRIPADRLGETKIGVEDAAAGIHDEENAKGSDGMFGVSSEKGGIEQVESNTNSEEIRDVR</sequence>
<keyword evidence="2" id="KW-1003">Cell membrane</keyword>
<feature type="transmembrane region" description="Helical" evidence="4">
    <location>
        <begin position="199"/>
        <end position="218"/>
    </location>
</feature>
<dbReference type="Proteomes" id="UP000281468">
    <property type="component" value="Unassembled WGS sequence"/>
</dbReference>
<feature type="transmembrane region" description="Helical" evidence="4">
    <location>
        <begin position="407"/>
        <end position="425"/>
    </location>
</feature>
<evidence type="ECO:0000256" key="1">
    <source>
        <dbReference type="ARBA" id="ARBA00004429"/>
    </source>
</evidence>
<dbReference type="InterPro" id="IPR011701">
    <property type="entry name" value="MFS"/>
</dbReference>
<feature type="transmembrane region" description="Helical" evidence="4">
    <location>
        <begin position="340"/>
        <end position="363"/>
    </location>
</feature>
<evidence type="ECO:0000313" key="6">
    <source>
        <dbReference type="Proteomes" id="UP000281468"/>
    </source>
</evidence>
<dbReference type="GO" id="GO:0005886">
    <property type="term" value="C:plasma membrane"/>
    <property type="evidence" value="ECO:0007669"/>
    <property type="project" value="UniProtKB-SubCell"/>
</dbReference>
<name>A0A3M7FDD8_HORWE</name>
<evidence type="ECO:0000256" key="4">
    <source>
        <dbReference type="SAM" id="Phobius"/>
    </source>
</evidence>
<feature type="transmembrane region" description="Helical" evidence="4">
    <location>
        <begin position="250"/>
        <end position="272"/>
    </location>
</feature>
<evidence type="ECO:0000256" key="3">
    <source>
        <dbReference type="SAM" id="MobiDB-lite"/>
    </source>
</evidence>
<keyword evidence="4" id="KW-0812">Transmembrane</keyword>
<feature type="transmembrane region" description="Helical" evidence="4">
    <location>
        <begin position="98"/>
        <end position="116"/>
    </location>
</feature>
<comment type="caution">
    <text evidence="5">The sequence shown here is derived from an EMBL/GenBank/DDBJ whole genome shotgun (WGS) entry which is preliminary data.</text>
</comment>
<dbReference type="EMBL" id="QWIQ01000456">
    <property type="protein sequence ID" value="RMY86324.1"/>
    <property type="molecule type" value="Genomic_DNA"/>
</dbReference>
<feature type="transmembrane region" description="Helical" evidence="4">
    <location>
        <begin position="375"/>
        <end position="395"/>
    </location>
</feature>
<dbReference type="Pfam" id="PF07690">
    <property type="entry name" value="MFS_1"/>
    <property type="match status" value="1"/>
</dbReference>
<organism evidence="5 6">
    <name type="scientific">Hortaea werneckii</name>
    <name type="common">Black yeast</name>
    <name type="synonym">Cladosporium werneckii</name>
    <dbReference type="NCBI Taxonomy" id="91943"/>
    <lineage>
        <taxon>Eukaryota</taxon>
        <taxon>Fungi</taxon>
        <taxon>Dikarya</taxon>
        <taxon>Ascomycota</taxon>
        <taxon>Pezizomycotina</taxon>
        <taxon>Dothideomycetes</taxon>
        <taxon>Dothideomycetidae</taxon>
        <taxon>Mycosphaerellales</taxon>
        <taxon>Teratosphaeriaceae</taxon>
        <taxon>Hortaea</taxon>
    </lineage>
</organism>
<keyword evidence="4" id="KW-0472">Membrane</keyword>
<dbReference type="Gene3D" id="1.20.1250.20">
    <property type="entry name" value="MFS general substrate transporter like domains"/>
    <property type="match status" value="2"/>
</dbReference>
<comment type="subcellular location">
    <subcellularLocation>
        <location evidence="1">Cell inner membrane</location>
        <topology evidence="1">Multi-pass membrane protein</topology>
    </subcellularLocation>
</comment>
<dbReference type="GO" id="GO:0022857">
    <property type="term" value="F:transmembrane transporter activity"/>
    <property type="evidence" value="ECO:0007669"/>
    <property type="project" value="InterPro"/>
</dbReference>
<feature type="transmembrane region" description="Helical" evidence="4">
    <location>
        <begin position="28"/>
        <end position="50"/>
    </location>
</feature>
<dbReference type="InterPro" id="IPR036259">
    <property type="entry name" value="MFS_trans_sf"/>
</dbReference>
<dbReference type="InterPro" id="IPR050375">
    <property type="entry name" value="MFS_TsgA-like"/>
</dbReference>
<dbReference type="AlphaFoldDB" id="A0A3M7FDD8"/>
<evidence type="ECO:0000313" key="5">
    <source>
        <dbReference type="EMBL" id="RMY86324.1"/>
    </source>
</evidence>
<feature type="transmembrane region" description="Helical" evidence="4">
    <location>
        <begin position="70"/>
        <end position="91"/>
    </location>
</feature>
<evidence type="ECO:0000256" key="2">
    <source>
        <dbReference type="ARBA" id="ARBA00022475"/>
    </source>
</evidence>
<evidence type="ECO:0008006" key="7">
    <source>
        <dbReference type="Google" id="ProtNLM"/>
    </source>
</evidence>
<accession>A0A3M7FDD8</accession>
<gene>
    <name evidence="5" type="ORF">D0862_10952</name>
</gene>
<dbReference type="PANTHER" id="PTHR43702:SF3">
    <property type="entry name" value="PROTEIN TSGA"/>
    <property type="match status" value="1"/>
</dbReference>
<dbReference type="VEuPathDB" id="FungiDB:BTJ68_01504"/>
<protein>
    <recommendedName>
        <fullName evidence="7">Major facilitator superfamily (MFS) profile domain-containing protein</fullName>
    </recommendedName>
</protein>
<feature type="transmembrane region" description="Helical" evidence="4">
    <location>
        <begin position="165"/>
        <end position="184"/>
    </location>
</feature>
<dbReference type="SUPFAM" id="SSF103473">
    <property type="entry name" value="MFS general substrate transporter"/>
    <property type="match status" value="1"/>
</dbReference>
<feature type="region of interest" description="Disordered" evidence="3">
    <location>
        <begin position="453"/>
        <end position="487"/>
    </location>
</feature>
<reference evidence="5 6" key="1">
    <citation type="journal article" date="2018" name="BMC Genomics">
        <title>Genomic evidence for intraspecific hybridization in a clonal and extremely halotolerant yeast.</title>
        <authorList>
            <person name="Gostincar C."/>
            <person name="Stajich J.E."/>
            <person name="Zupancic J."/>
            <person name="Zalar P."/>
            <person name="Gunde-Cimerman N."/>
        </authorList>
    </citation>
    <scope>NUCLEOTIDE SEQUENCE [LARGE SCALE GENOMIC DNA]</scope>
    <source>
        <strain evidence="5 6">EXF-171</strain>
    </source>
</reference>